<dbReference type="EMBL" id="CADCUT010000191">
    <property type="protein sequence ID" value="CAA9430305.1"/>
    <property type="molecule type" value="Genomic_DNA"/>
</dbReference>
<accession>A0A6J4Q7R3</accession>
<sequence length="170" mass="18388">MTGHDLEGLAGSSYRAATGLLRPSHEPGAYLCVGLEMSNAFMVVVEGEPAVGIGLEAYGRTFGAVQLCFEDIAHVLPHELCHATRARETESPLGRFFENDDPATVFDDEPFFELVAEEGLACLTGRSAAPHLPLERVLLYAPEDLRPGLVSRSASGLQPCHSPLIKMVRR</sequence>
<proteinExistence type="predicted"/>
<dbReference type="AlphaFoldDB" id="A0A6J4Q7R3"/>
<name>A0A6J4Q7R3_9ACTN</name>
<gene>
    <name evidence="1" type="ORF">AVDCRST_MAG03-3188</name>
</gene>
<organism evidence="1">
    <name type="scientific">uncultured Rubrobacteraceae bacterium</name>
    <dbReference type="NCBI Taxonomy" id="349277"/>
    <lineage>
        <taxon>Bacteria</taxon>
        <taxon>Bacillati</taxon>
        <taxon>Actinomycetota</taxon>
        <taxon>Rubrobacteria</taxon>
        <taxon>Rubrobacterales</taxon>
        <taxon>Rubrobacteraceae</taxon>
        <taxon>environmental samples</taxon>
    </lineage>
</organism>
<reference evidence="1" key="1">
    <citation type="submission" date="2020-02" db="EMBL/GenBank/DDBJ databases">
        <authorList>
            <person name="Meier V. D."/>
        </authorList>
    </citation>
    <scope>NUCLEOTIDE SEQUENCE</scope>
    <source>
        <strain evidence="1">AVDCRST_MAG03</strain>
    </source>
</reference>
<evidence type="ECO:0000313" key="1">
    <source>
        <dbReference type="EMBL" id="CAA9430305.1"/>
    </source>
</evidence>
<protein>
    <submittedName>
        <fullName evidence="1">Uncharacterized protein</fullName>
    </submittedName>
</protein>